<dbReference type="EMBL" id="LNZC01000027">
    <property type="protein sequence ID" value="KTD76979.1"/>
    <property type="molecule type" value="Genomic_DNA"/>
</dbReference>
<keyword evidence="1" id="KW-1133">Transmembrane helix</keyword>
<dbReference type="PANTHER" id="PTHR31061:SF24">
    <property type="entry name" value="LD22376P"/>
    <property type="match status" value="1"/>
</dbReference>
<feature type="transmembrane region" description="Helical" evidence="1">
    <location>
        <begin position="290"/>
        <end position="316"/>
    </location>
</feature>
<keyword evidence="4" id="KW-1185">Reference proteome</keyword>
<reference evidence="3 4" key="1">
    <citation type="submission" date="2015-11" db="EMBL/GenBank/DDBJ databases">
        <title>Genomic analysis of 38 Legionella species identifies large and diverse effector repertoires.</title>
        <authorList>
            <person name="Burstein D."/>
            <person name="Amaro F."/>
            <person name="Zusman T."/>
            <person name="Lifshitz Z."/>
            <person name="Cohen O."/>
            <person name="Gilbert J.A."/>
            <person name="Pupko T."/>
            <person name="Shuman H.A."/>
            <person name="Segal G."/>
        </authorList>
    </citation>
    <scope>NUCLEOTIDE SEQUENCE [LARGE SCALE GENOMIC DNA]</scope>
    <source>
        <strain evidence="3 4">ATCC 49508</strain>
    </source>
</reference>
<accession>A0A0W1A7F0</accession>
<dbReference type="GO" id="GO:0015019">
    <property type="term" value="F:heparan-alpha-glucosaminide N-acetyltransferase activity"/>
    <property type="evidence" value="ECO:0007669"/>
    <property type="project" value="UniProtKB-EC"/>
</dbReference>
<dbReference type="Pfam" id="PF07786">
    <property type="entry name" value="HGSNAT_cat"/>
    <property type="match status" value="1"/>
</dbReference>
<keyword evidence="1" id="KW-0472">Membrane</keyword>
<organism evidence="3 4">
    <name type="scientific">Legionella worsleiensis</name>
    <dbReference type="NCBI Taxonomy" id="45076"/>
    <lineage>
        <taxon>Bacteria</taxon>
        <taxon>Pseudomonadati</taxon>
        <taxon>Pseudomonadota</taxon>
        <taxon>Gammaproteobacteria</taxon>
        <taxon>Legionellales</taxon>
        <taxon>Legionellaceae</taxon>
        <taxon>Legionella</taxon>
    </lineage>
</organism>
<evidence type="ECO:0000313" key="3">
    <source>
        <dbReference type="EMBL" id="KTD76979.1"/>
    </source>
</evidence>
<evidence type="ECO:0000259" key="2">
    <source>
        <dbReference type="Pfam" id="PF07786"/>
    </source>
</evidence>
<gene>
    <name evidence="3" type="ORF">Lwor_2204</name>
</gene>
<keyword evidence="1" id="KW-0812">Transmembrane</keyword>
<feature type="transmembrane region" description="Helical" evidence="1">
    <location>
        <begin position="259"/>
        <end position="278"/>
    </location>
</feature>
<dbReference type="RefSeq" id="WP_058493963.1">
    <property type="nucleotide sequence ID" value="NZ_CBCRUR010000008.1"/>
</dbReference>
<keyword evidence="3" id="KW-0808">Transferase</keyword>
<feature type="domain" description="Heparan-alpha-glucosaminide N-acetyltransferase catalytic" evidence="2">
    <location>
        <begin position="10"/>
        <end position="224"/>
    </location>
</feature>
<dbReference type="PATRIC" id="fig|45076.6.peg.2415"/>
<dbReference type="OrthoDB" id="9788724at2"/>
<evidence type="ECO:0000256" key="1">
    <source>
        <dbReference type="SAM" id="Phobius"/>
    </source>
</evidence>
<evidence type="ECO:0000313" key="4">
    <source>
        <dbReference type="Proteomes" id="UP000054662"/>
    </source>
</evidence>
<dbReference type="PANTHER" id="PTHR31061">
    <property type="entry name" value="LD22376P"/>
    <property type="match status" value="1"/>
</dbReference>
<feature type="transmembrane region" description="Helical" evidence="1">
    <location>
        <begin position="50"/>
        <end position="70"/>
    </location>
</feature>
<dbReference type="InterPro" id="IPR012429">
    <property type="entry name" value="HGSNAT_cat"/>
</dbReference>
<feature type="transmembrane region" description="Helical" evidence="1">
    <location>
        <begin position="197"/>
        <end position="218"/>
    </location>
</feature>
<feature type="transmembrane region" description="Helical" evidence="1">
    <location>
        <begin position="230"/>
        <end position="247"/>
    </location>
</feature>
<feature type="transmembrane region" description="Helical" evidence="1">
    <location>
        <begin position="344"/>
        <end position="363"/>
    </location>
</feature>
<feature type="transmembrane region" description="Helical" evidence="1">
    <location>
        <begin position="12"/>
        <end position="30"/>
    </location>
</feature>
<protein>
    <submittedName>
        <fullName evidence="3">Putative Heparan-alpha-glucosaminide N-acetyltransferase</fullName>
        <ecNumber evidence="3">2.3.1.78</ecNumber>
    </submittedName>
</protein>
<sequence>MADNLIVTHRIASLDVFRGLTIVLMILVNSQGNQFAYPILEHAPWNGCTLADLVFPFFLFIVGLTCAVSLNSFRRGGDGSVYWAIFRRSVLLFALGVFLNIFPTHIHLSSLRVYGILQRIAVCYFISAVLYLKTNVKVLALIFLLILLSYWFVMTQIPVPGYGANQLTPEGSWVSFCDQLIFSSAHLLEKVYDPEGFLSTLPSVATTLAGVLTGNLLLGSQTKPQKMYRMMFFGVLFLMLGWLWSYSFPINKNLWTSSFVLWSSGCALIAFSLCFLLVDILHYRRCFLPLTIFGTNALFAFTFHVLLLKLQFVFYFKLNSGAKGNMKTMLTEYWFGYFSPPNAALLYSLFFLLLNFVIVTVLYKKRIFIRL</sequence>
<feature type="transmembrane region" description="Helical" evidence="1">
    <location>
        <begin position="90"/>
        <end position="108"/>
    </location>
</feature>
<dbReference type="STRING" id="45076.Lwor_2204"/>
<proteinExistence type="predicted"/>
<name>A0A0W1A7F0_9GAMM</name>
<comment type="caution">
    <text evidence="3">The sequence shown here is derived from an EMBL/GenBank/DDBJ whole genome shotgun (WGS) entry which is preliminary data.</text>
</comment>
<dbReference type="EC" id="2.3.1.78" evidence="3"/>
<feature type="transmembrane region" description="Helical" evidence="1">
    <location>
        <begin position="139"/>
        <end position="159"/>
    </location>
</feature>
<dbReference type="AlphaFoldDB" id="A0A0W1A7F0"/>
<keyword evidence="3" id="KW-0012">Acyltransferase</keyword>
<feature type="transmembrane region" description="Helical" evidence="1">
    <location>
        <begin position="114"/>
        <end position="132"/>
    </location>
</feature>
<dbReference type="Proteomes" id="UP000054662">
    <property type="component" value="Unassembled WGS sequence"/>
</dbReference>